<keyword evidence="3" id="KW-1185">Reference proteome</keyword>
<proteinExistence type="predicted"/>
<evidence type="ECO:0000313" key="2">
    <source>
        <dbReference type="EMBL" id="MFC7393334.1"/>
    </source>
</evidence>
<dbReference type="InterPro" id="IPR009574">
    <property type="entry name" value="DUF1189"/>
</dbReference>
<feature type="transmembrane region" description="Helical" evidence="1">
    <location>
        <begin position="60"/>
        <end position="93"/>
    </location>
</feature>
<feature type="transmembrane region" description="Helical" evidence="1">
    <location>
        <begin position="105"/>
        <end position="127"/>
    </location>
</feature>
<dbReference type="Proteomes" id="UP001596505">
    <property type="component" value="Unassembled WGS sequence"/>
</dbReference>
<evidence type="ECO:0000256" key="1">
    <source>
        <dbReference type="SAM" id="Phobius"/>
    </source>
</evidence>
<organism evidence="2 3">
    <name type="scientific">Scopulibacillus cellulosilyticus</name>
    <dbReference type="NCBI Taxonomy" id="2665665"/>
    <lineage>
        <taxon>Bacteria</taxon>
        <taxon>Bacillati</taxon>
        <taxon>Bacillota</taxon>
        <taxon>Bacilli</taxon>
        <taxon>Bacillales</taxon>
        <taxon>Sporolactobacillaceae</taxon>
        <taxon>Scopulibacillus</taxon>
    </lineage>
</organism>
<keyword evidence="1" id="KW-0472">Membrane</keyword>
<keyword evidence="1" id="KW-1133">Transmembrane helix</keyword>
<keyword evidence="1" id="KW-0812">Transmembrane</keyword>
<sequence>MSIFKQFIKNVIHPRQSAMFRFQRIGKTISYIFFLSLIATILLSPEAIKQLISQNHSLSFIFIPIAFIFYYVLISFAFFIGICVLAGIGLFVARILHKRLNYQQIWSLSANAVTWPTLCLSIIECFYSLPNEMFAVFILFCLMMLVLMIYTVPKPKAPSKSSGSPF</sequence>
<gene>
    <name evidence="2" type="ORF">ACFQRG_10185</name>
</gene>
<name>A0ABW2PVF2_9BACL</name>
<evidence type="ECO:0000313" key="3">
    <source>
        <dbReference type="Proteomes" id="UP001596505"/>
    </source>
</evidence>
<feature type="transmembrane region" description="Helical" evidence="1">
    <location>
        <begin position="133"/>
        <end position="152"/>
    </location>
</feature>
<dbReference type="Pfam" id="PF06691">
    <property type="entry name" value="DUF1189"/>
    <property type="match status" value="2"/>
</dbReference>
<feature type="transmembrane region" description="Helical" evidence="1">
    <location>
        <begin position="29"/>
        <end position="48"/>
    </location>
</feature>
<dbReference type="EMBL" id="JBHTCO010000011">
    <property type="protein sequence ID" value="MFC7393334.1"/>
    <property type="molecule type" value="Genomic_DNA"/>
</dbReference>
<accession>A0ABW2PVF2</accession>
<reference evidence="3" key="1">
    <citation type="journal article" date="2019" name="Int. J. Syst. Evol. Microbiol.">
        <title>The Global Catalogue of Microorganisms (GCM) 10K type strain sequencing project: providing services to taxonomists for standard genome sequencing and annotation.</title>
        <authorList>
            <consortium name="The Broad Institute Genomics Platform"/>
            <consortium name="The Broad Institute Genome Sequencing Center for Infectious Disease"/>
            <person name="Wu L."/>
            <person name="Ma J."/>
        </authorList>
    </citation>
    <scope>NUCLEOTIDE SEQUENCE [LARGE SCALE GENOMIC DNA]</scope>
    <source>
        <strain evidence="3">CGMCC 1.16305</strain>
    </source>
</reference>
<dbReference type="RefSeq" id="WP_380965796.1">
    <property type="nucleotide sequence ID" value="NZ_JBHTCO010000011.1"/>
</dbReference>
<comment type="caution">
    <text evidence="2">The sequence shown here is derived from an EMBL/GenBank/DDBJ whole genome shotgun (WGS) entry which is preliminary data.</text>
</comment>
<protein>
    <submittedName>
        <fullName evidence="2">DUF1189 family protein</fullName>
    </submittedName>
</protein>